<sequence>MDVLQAIYFTIQNSLEDFCQTTDPIINDIANTLESLDLPDPMNIEEYLAISEKNIVYEVPPIIKLL</sequence>
<keyword evidence="2" id="KW-1185">Reference proteome</keyword>
<comment type="caution">
    <text evidence="1">The sequence shown here is derived from an EMBL/GenBank/DDBJ whole genome shotgun (WGS) entry which is preliminary data.</text>
</comment>
<proteinExistence type="predicted"/>
<dbReference type="AlphaFoldDB" id="A0A9N8ZU25"/>
<gene>
    <name evidence="1" type="ORF">DERYTH_LOCUS3261</name>
</gene>
<accession>A0A9N8ZU25</accession>
<organism evidence="1 2">
    <name type="scientific">Dentiscutata erythropus</name>
    <dbReference type="NCBI Taxonomy" id="1348616"/>
    <lineage>
        <taxon>Eukaryota</taxon>
        <taxon>Fungi</taxon>
        <taxon>Fungi incertae sedis</taxon>
        <taxon>Mucoromycota</taxon>
        <taxon>Glomeromycotina</taxon>
        <taxon>Glomeromycetes</taxon>
        <taxon>Diversisporales</taxon>
        <taxon>Gigasporaceae</taxon>
        <taxon>Dentiscutata</taxon>
    </lineage>
</organism>
<dbReference type="OrthoDB" id="2435283at2759"/>
<protein>
    <submittedName>
        <fullName evidence="1">4894_t:CDS:1</fullName>
    </submittedName>
</protein>
<reference evidence="1" key="1">
    <citation type="submission" date="2021-06" db="EMBL/GenBank/DDBJ databases">
        <authorList>
            <person name="Kallberg Y."/>
            <person name="Tangrot J."/>
            <person name="Rosling A."/>
        </authorList>
    </citation>
    <scope>NUCLEOTIDE SEQUENCE</scope>
    <source>
        <strain evidence="1">MA453B</strain>
    </source>
</reference>
<dbReference type="EMBL" id="CAJVPY010001126">
    <property type="protein sequence ID" value="CAG8508435.1"/>
    <property type="molecule type" value="Genomic_DNA"/>
</dbReference>
<name>A0A9N8ZU25_9GLOM</name>
<evidence type="ECO:0000313" key="2">
    <source>
        <dbReference type="Proteomes" id="UP000789405"/>
    </source>
</evidence>
<dbReference type="Proteomes" id="UP000789405">
    <property type="component" value="Unassembled WGS sequence"/>
</dbReference>
<evidence type="ECO:0000313" key="1">
    <source>
        <dbReference type="EMBL" id="CAG8508435.1"/>
    </source>
</evidence>